<sequence>MILQILSITGDSDTELTITIKGLVSVSAISYPSQEEVQPELRFQKSSKFPVSRRRFVSLTKIQKSQA</sequence>
<comment type="caution">
    <text evidence="1">The sequence shown here is derived from an EMBL/GenBank/DDBJ whole genome shotgun (WGS) entry which is preliminary data.</text>
</comment>
<evidence type="ECO:0000313" key="2">
    <source>
        <dbReference type="Proteomes" id="UP001056120"/>
    </source>
</evidence>
<evidence type="ECO:0000313" key="1">
    <source>
        <dbReference type="EMBL" id="KAI3744331.1"/>
    </source>
</evidence>
<dbReference type="EMBL" id="CM042036">
    <property type="protein sequence ID" value="KAI3744331.1"/>
    <property type="molecule type" value="Genomic_DNA"/>
</dbReference>
<organism evidence="1 2">
    <name type="scientific">Smallanthus sonchifolius</name>
    <dbReference type="NCBI Taxonomy" id="185202"/>
    <lineage>
        <taxon>Eukaryota</taxon>
        <taxon>Viridiplantae</taxon>
        <taxon>Streptophyta</taxon>
        <taxon>Embryophyta</taxon>
        <taxon>Tracheophyta</taxon>
        <taxon>Spermatophyta</taxon>
        <taxon>Magnoliopsida</taxon>
        <taxon>eudicotyledons</taxon>
        <taxon>Gunneridae</taxon>
        <taxon>Pentapetalae</taxon>
        <taxon>asterids</taxon>
        <taxon>campanulids</taxon>
        <taxon>Asterales</taxon>
        <taxon>Asteraceae</taxon>
        <taxon>Asteroideae</taxon>
        <taxon>Heliantheae alliance</taxon>
        <taxon>Millerieae</taxon>
        <taxon>Smallanthus</taxon>
    </lineage>
</organism>
<proteinExistence type="predicted"/>
<gene>
    <name evidence="1" type="ORF">L1987_57410</name>
</gene>
<protein>
    <submittedName>
        <fullName evidence="1">Uncharacterized protein</fullName>
    </submittedName>
</protein>
<accession>A0ACB9DCX8</accession>
<reference evidence="2" key="1">
    <citation type="journal article" date="2022" name="Mol. Ecol. Resour.">
        <title>The genomes of chicory, endive, great burdock and yacon provide insights into Asteraceae palaeo-polyploidization history and plant inulin production.</title>
        <authorList>
            <person name="Fan W."/>
            <person name="Wang S."/>
            <person name="Wang H."/>
            <person name="Wang A."/>
            <person name="Jiang F."/>
            <person name="Liu H."/>
            <person name="Zhao H."/>
            <person name="Xu D."/>
            <person name="Zhang Y."/>
        </authorList>
    </citation>
    <scope>NUCLEOTIDE SEQUENCE [LARGE SCALE GENOMIC DNA]</scope>
    <source>
        <strain evidence="2">cv. Yunnan</strain>
    </source>
</reference>
<dbReference type="Proteomes" id="UP001056120">
    <property type="component" value="Linkage Group LG19"/>
</dbReference>
<keyword evidence="2" id="KW-1185">Reference proteome</keyword>
<reference evidence="1 2" key="2">
    <citation type="journal article" date="2022" name="Mol. Ecol. Resour.">
        <title>The genomes of chicory, endive, great burdock and yacon provide insights into Asteraceae paleo-polyploidization history and plant inulin production.</title>
        <authorList>
            <person name="Fan W."/>
            <person name="Wang S."/>
            <person name="Wang H."/>
            <person name="Wang A."/>
            <person name="Jiang F."/>
            <person name="Liu H."/>
            <person name="Zhao H."/>
            <person name="Xu D."/>
            <person name="Zhang Y."/>
        </authorList>
    </citation>
    <scope>NUCLEOTIDE SEQUENCE [LARGE SCALE GENOMIC DNA]</scope>
    <source>
        <strain evidence="2">cv. Yunnan</strain>
        <tissue evidence="1">Leaves</tissue>
    </source>
</reference>
<name>A0ACB9DCX8_9ASTR</name>